<evidence type="ECO:0000313" key="3">
    <source>
        <dbReference type="EMBL" id="KAL0198835.1"/>
    </source>
</evidence>
<feature type="compositionally biased region" description="Basic and acidic residues" evidence="1">
    <location>
        <begin position="1"/>
        <end position="12"/>
    </location>
</feature>
<evidence type="ECO:0000256" key="1">
    <source>
        <dbReference type="SAM" id="MobiDB-lite"/>
    </source>
</evidence>
<evidence type="ECO:0000259" key="2">
    <source>
        <dbReference type="Pfam" id="PF16297"/>
    </source>
</evidence>
<sequence length="228" mass="25277">RDGIPARTDKPNMDPNAAPTPTVSDPYAEMVQALRQSLQPAQPPAVSTPSMIASTPIARPQYYSGEPEGCSGFLLQCSLFIEANSQSLPNDIAKTAFVMSLLTGRALQWAEALWNRKSAVLASLDTFFTHFREVFGVALTPLSVHDELLKLKQTNNNIHDYTLRFRALAANSGWNDVALLAAYRRGLQLAIRRQMAIYEDTMSLESFIKKAILRFPISTVQSTPPPRR</sequence>
<protein>
    <recommendedName>
        <fullName evidence="2">DUF4939 domain-containing protein</fullName>
    </recommendedName>
</protein>
<dbReference type="AlphaFoldDB" id="A0ABD0RL54"/>
<dbReference type="InterPro" id="IPR032549">
    <property type="entry name" value="DUF4939"/>
</dbReference>
<feature type="domain" description="DUF4939" evidence="2">
    <location>
        <begin position="53"/>
        <end position="137"/>
    </location>
</feature>
<keyword evidence="4" id="KW-1185">Reference proteome</keyword>
<proteinExistence type="predicted"/>
<name>A0ABD0RL54_CIRMR</name>
<dbReference type="PANTHER" id="PTHR15503">
    <property type="entry name" value="LDOC1 RELATED"/>
    <property type="match status" value="1"/>
</dbReference>
<dbReference type="Proteomes" id="UP001529510">
    <property type="component" value="Unassembled WGS sequence"/>
</dbReference>
<accession>A0ABD0RL54</accession>
<dbReference type="Pfam" id="PF16297">
    <property type="entry name" value="DUF4939"/>
    <property type="match status" value="1"/>
</dbReference>
<feature type="non-terminal residue" evidence="3">
    <location>
        <position position="228"/>
    </location>
</feature>
<dbReference type="EMBL" id="JAMKFB020000003">
    <property type="protein sequence ID" value="KAL0198835.1"/>
    <property type="molecule type" value="Genomic_DNA"/>
</dbReference>
<feature type="region of interest" description="Disordered" evidence="1">
    <location>
        <begin position="1"/>
        <end position="25"/>
    </location>
</feature>
<evidence type="ECO:0000313" key="4">
    <source>
        <dbReference type="Proteomes" id="UP001529510"/>
    </source>
</evidence>
<dbReference type="PANTHER" id="PTHR15503:SF22">
    <property type="entry name" value="TRANSPOSON TY3-I GAG POLYPROTEIN"/>
    <property type="match status" value="1"/>
</dbReference>
<feature type="non-terminal residue" evidence="3">
    <location>
        <position position="1"/>
    </location>
</feature>
<dbReference type="InterPro" id="IPR032567">
    <property type="entry name" value="RTL1-rel"/>
</dbReference>
<comment type="caution">
    <text evidence="3">The sequence shown here is derived from an EMBL/GenBank/DDBJ whole genome shotgun (WGS) entry which is preliminary data.</text>
</comment>
<organism evidence="3 4">
    <name type="scientific">Cirrhinus mrigala</name>
    <name type="common">Mrigala</name>
    <dbReference type="NCBI Taxonomy" id="683832"/>
    <lineage>
        <taxon>Eukaryota</taxon>
        <taxon>Metazoa</taxon>
        <taxon>Chordata</taxon>
        <taxon>Craniata</taxon>
        <taxon>Vertebrata</taxon>
        <taxon>Euteleostomi</taxon>
        <taxon>Actinopterygii</taxon>
        <taxon>Neopterygii</taxon>
        <taxon>Teleostei</taxon>
        <taxon>Ostariophysi</taxon>
        <taxon>Cypriniformes</taxon>
        <taxon>Cyprinidae</taxon>
        <taxon>Labeoninae</taxon>
        <taxon>Labeonini</taxon>
        <taxon>Cirrhinus</taxon>
    </lineage>
</organism>
<gene>
    <name evidence="3" type="ORF">M9458_007375</name>
</gene>
<reference evidence="3 4" key="1">
    <citation type="submission" date="2024-05" db="EMBL/GenBank/DDBJ databases">
        <title>Genome sequencing and assembly of Indian major carp, Cirrhinus mrigala (Hamilton, 1822).</title>
        <authorList>
            <person name="Mohindra V."/>
            <person name="Chowdhury L.M."/>
            <person name="Lal K."/>
            <person name="Jena J.K."/>
        </authorList>
    </citation>
    <scope>NUCLEOTIDE SEQUENCE [LARGE SCALE GENOMIC DNA]</scope>
    <source>
        <strain evidence="3">CM1030</strain>
        <tissue evidence="3">Blood</tissue>
    </source>
</reference>